<evidence type="ECO:0000313" key="2">
    <source>
        <dbReference type="EMBL" id="GKH02318.1"/>
    </source>
</evidence>
<dbReference type="AlphaFoldDB" id="A0AA37N4G8"/>
<dbReference type="GO" id="GO:0004062">
    <property type="term" value="F:aryl sulfotransferase activity"/>
    <property type="evidence" value="ECO:0007669"/>
    <property type="project" value="InterPro"/>
</dbReference>
<dbReference type="EMBL" id="BQNJ01000002">
    <property type="protein sequence ID" value="GKH02318.1"/>
    <property type="molecule type" value="Genomic_DNA"/>
</dbReference>
<organism evidence="2 3">
    <name type="scientific">Hungatella hathewayi</name>
    <dbReference type="NCBI Taxonomy" id="154046"/>
    <lineage>
        <taxon>Bacteria</taxon>
        <taxon>Bacillati</taxon>
        <taxon>Bacillota</taxon>
        <taxon>Clostridia</taxon>
        <taxon>Lachnospirales</taxon>
        <taxon>Lachnospiraceae</taxon>
        <taxon>Hungatella</taxon>
    </lineage>
</organism>
<dbReference type="InterPro" id="IPR035391">
    <property type="entry name" value="Arylsulfotran_N"/>
</dbReference>
<dbReference type="Gene3D" id="2.60.40.3100">
    <property type="entry name" value="Arylsulphate sulphotransferase monomer, N-terminal domain"/>
    <property type="match status" value="1"/>
</dbReference>
<evidence type="ECO:0000313" key="3">
    <source>
        <dbReference type="Proteomes" id="UP001055091"/>
    </source>
</evidence>
<dbReference type="Pfam" id="PF17425">
    <property type="entry name" value="Arylsulfotran_N"/>
    <property type="match status" value="1"/>
</dbReference>
<sequence length="628" mass="72193">MERKTIGYHRISHLVERQYQNEEAMRKELECGNYTAEHPYIVVNPYLVNPLTAMILFKTEKEEAVTLTVKGKEAAGDITHTFPKAKEQILPVLGLYPEYDNTVVIALEDGTAYEVTVTTEQIENMPYQADYINTTSDYMNGQLMFVTPAGDSLAGGYDYRGDCRWHLVEPFIFDMKPAANGRILIGSNRLLNMPYYTAGVCEMDLVGKIYTEYCIPGGYHHDQFEMEDGNLLILTQEKNAATAEDMCVLVERESGKIIKSWDYKKVLPQQAAKSGSWSEHDWFHNNAVWYDRRTNSLTLSGRHQDAVINIDFETGELNWIIGDPEGWPEDLVSRYFFTPAGSGDFDWQYEQHACMMLPDGDIMMFDNGHWRAKNKEQYRLNRDNFSRGVRYHIDTEKRTIEQVWQFGKERKNDFFSSYISNVEYYRDGYYLVHSGGMGYNHGVTCEELPVYMNLEDPECVLKSITVEIMDGELVYEMHLPSNYYRAEKMSLYREGANLDLGKGRVVGNLGVTGEFDTEVPAENTGELLPEACEAVLTEEDDRIIFKAKFKKGQLVMFQLEKEDDPEEIHRYFISTSAQKFLAMCSGTFLPKDDREVTLNVDKEGLNGTFDVRVIIDDSKYETGLKLKF</sequence>
<dbReference type="Pfam" id="PF05935">
    <property type="entry name" value="Arylsulfotrans"/>
    <property type="match status" value="1"/>
</dbReference>
<protein>
    <recommendedName>
        <fullName evidence="1">Arylsulfotransferase N-terminal domain-containing protein</fullName>
    </recommendedName>
</protein>
<comment type="caution">
    <text evidence="2">The sequence shown here is derived from an EMBL/GenBank/DDBJ whole genome shotgun (WGS) entry which is preliminary data.</text>
</comment>
<dbReference type="PANTHER" id="PTHR35340">
    <property type="entry name" value="PQQ ENZYME REPEAT PROTEIN-RELATED"/>
    <property type="match status" value="1"/>
</dbReference>
<dbReference type="InterPro" id="IPR038477">
    <property type="entry name" value="ASST_N_sf"/>
</dbReference>
<dbReference type="RefSeq" id="WP_207749155.1">
    <property type="nucleotide sequence ID" value="NZ_BQNJ01000002.1"/>
</dbReference>
<proteinExistence type="predicted"/>
<feature type="domain" description="Arylsulfotransferase N-terminal" evidence="1">
    <location>
        <begin position="41"/>
        <end position="116"/>
    </location>
</feature>
<evidence type="ECO:0000259" key="1">
    <source>
        <dbReference type="Pfam" id="PF17425"/>
    </source>
</evidence>
<reference evidence="2" key="1">
    <citation type="submission" date="2022-01" db="EMBL/GenBank/DDBJ databases">
        <title>Novel bile acid biosynthetic pathways are enriched in the microbiome of centenarians.</title>
        <authorList>
            <person name="Sato Y."/>
            <person name="Atarashi K."/>
            <person name="Plichta R.D."/>
            <person name="Arai Y."/>
            <person name="Sasajima S."/>
            <person name="Kearney M.S."/>
            <person name="Suda W."/>
            <person name="Takeshita K."/>
            <person name="Sasaki T."/>
            <person name="Okamoto S."/>
            <person name="Skelly N.A."/>
            <person name="Okamura Y."/>
            <person name="Vlamakis H."/>
            <person name="Li Y."/>
            <person name="Tanoue T."/>
            <person name="Takei H."/>
            <person name="Nittono H."/>
            <person name="Narushima S."/>
            <person name="Irie J."/>
            <person name="Itoh H."/>
            <person name="Moriya K."/>
            <person name="Sugiura Y."/>
            <person name="Suematsu M."/>
            <person name="Moritoki N."/>
            <person name="Shibata S."/>
            <person name="Littman R.D."/>
            <person name="Fischbach A.M."/>
            <person name="Uwamino Y."/>
            <person name="Inoue T."/>
            <person name="Honda A."/>
            <person name="Hattori M."/>
            <person name="Murai T."/>
            <person name="Xavier J.R."/>
            <person name="Hirose N."/>
            <person name="Honda K."/>
        </authorList>
    </citation>
    <scope>NUCLEOTIDE SEQUENCE</scope>
    <source>
        <strain evidence="2">CE91-St55</strain>
    </source>
</reference>
<dbReference type="PANTHER" id="PTHR35340:SF10">
    <property type="entry name" value="CYTOPLASMIC PROTEIN"/>
    <property type="match status" value="1"/>
</dbReference>
<dbReference type="InterPro" id="IPR010262">
    <property type="entry name" value="Arylsulfotransferase_bact"/>
</dbReference>
<name>A0AA37N4G8_9FIRM</name>
<dbReference type="Proteomes" id="UP001055091">
    <property type="component" value="Unassembled WGS sequence"/>
</dbReference>
<gene>
    <name evidence="2" type="ORF">CE91St55_42990</name>
</gene>
<accession>A0AA37N4G8</accession>
<dbReference type="InterPro" id="IPR053143">
    <property type="entry name" value="Arylsulfate_ST"/>
</dbReference>